<dbReference type="GO" id="GO:0042602">
    <property type="term" value="F:riboflavin reductase (NADPH) activity"/>
    <property type="evidence" value="ECO:0007669"/>
    <property type="project" value="TreeGrafter"/>
</dbReference>
<dbReference type="SUPFAM" id="SSF50475">
    <property type="entry name" value="FMN-binding split barrel"/>
    <property type="match status" value="1"/>
</dbReference>
<dbReference type="Proteomes" id="UP000256486">
    <property type="component" value="Unassembled WGS sequence"/>
</dbReference>
<comment type="similarity">
    <text evidence="1">Belongs to the non-flavoprotein flavin reductase family.</text>
</comment>
<protein>
    <recommendedName>
        <fullName evidence="3">Flavin reductase like domain-containing protein</fullName>
    </recommendedName>
</protein>
<evidence type="ECO:0000256" key="2">
    <source>
        <dbReference type="ARBA" id="ARBA00023002"/>
    </source>
</evidence>
<feature type="domain" description="Flavin reductase like" evidence="3">
    <location>
        <begin position="14"/>
        <end position="158"/>
    </location>
</feature>
<dbReference type="InterPro" id="IPR012349">
    <property type="entry name" value="Split_barrel_FMN-bd"/>
</dbReference>
<comment type="caution">
    <text evidence="4">The sequence shown here is derived from an EMBL/GenBank/DDBJ whole genome shotgun (WGS) entry which is preliminary data.</text>
</comment>
<dbReference type="GO" id="GO:0010181">
    <property type="term" value="F:FMN binding"/>
    <property type="evidence" value="ECO:0007669"/>
    <property type="project" value="InterPro"/>
</dbReference>
<dbReference type="InterPro" id="IPR029016">
    <property type="entry name" value="GAF-like_dom_sf"/>
</dbReference>
<accession>A0A3E0VMY0</accession>
<dbReference type="PANTHER" id="PTHR30466:SF11">
    <property type="entry name" value="FLAVIN-DEPENDENT MONOOXYGENASE, REDUCTASE SUBUNIT HSAB"/>
    <property type="match status" value="1"/>
</dbReference>
<dbReference type="PANTHER" id="PTHR30466">
    <property type="entry name" value="FLAVIN REDUCTASE"/>
    <property type="match status" value="1"/>
</dbReference>
<dbReference type="InterPro" id="IPR002563">
    <property type="entry name" value="Flavin_Rdtase-like_dom"/>
</dbReference>
<dbReference type="Gene3D" id="2.30.110.10">
    <property type="entry name" value="Electron Transport, Fmn-binding Protein, Chain A"/>
    <property type="match status" value="1"/>
</dbReference>
<dbReference type="Gene3D" id="3.30.450.40">
    <property type="match status" value="1"/>
</dbReference>
<dbReference type="SMART" id="SM00903">
    <property type="entry name" value="Flavin_Reduct"/>
    <property type="match status" value="1"/>
</dbReference>
<keyword evidence="5" id="KW-1185">Reference proteome</keyword>
<proteinExistence type="inferred from homology"/>
<reference evidence="4 5" key="1">
    <citation type="submission" date="2017-04" db="EMBL/GenBank/DDBJ databases">
        <title>Comparative genome analysis of Subtercola boreus.</title>
        <authorList>
            <person name="Cho Y.-J."/>
            <person name="Cho A."/>
            <person name="Kim O.-S."/>
            <person name="Lee J.-I."/>
        </authorList>
    </citation>
    <scope>NUCLEOTIDE SEQUENCE [LARGE SCALE GENOMIC DNA]</scope>
    <source>
        <strain evidence="4 5">K300</strain>
    </source>
</reference>
<dbReference type="SUPFAM" id="SSF55781">
    <property type="entry name" value="GAF domain-like"/>
    <property type="match status" value="1"/>
</dbReference>
<dbReference type="RefSeq" id="WP_116415629.1">
    <property type="nucleotide sequence ID" value="NZ_NBWZ01000001.1"/>
</dbReference>
<dbReference type="Pfam" id="PF01613">
    <property type="entry name" value="Flavin_Reduct"/>
    <property type="match status" value="1"/>
</dbReference>
<gene>
    <name evidence="4" type="ORF">B7R54_14295</name>
</gene>
<evidence type="ECO:0000259" key="3">
    <source>
        <dbReference type="SMART" id="SM00903"/>
    </source>
</evidence>
<name>A0A3E0VMY0_9MICO</name>
<evidence type="ECO:0000313" key="5">
    <source>
        <dbReference type="Proteomes" id="UP000256486"/>
    </source>
</evidence>
<keyword evidence="2" id="KW-0560">Oxidoreductase</keyword>
<dbReference type="AlphaFoldDB" id="A0A3E0VMY0"/>
<dbReference type="InterPro" id="IPR050268">
    <property type="entry name" value="NADH-dep_flavin_reductase"/>
</dbReference>
<evidence type="ECO:0000313" key="4">
    <source>
        <dbReference type="EMBL" id="RFA10247.1"/>
    </source>
</evidence>
<dbReference type="EMBL" id="NBWZ01000001">
    <property type="protein sequence ID" value="RFA10247.1"/>
    <property type="molecule type" value="Genomic_DNA"/>
</dbReference>
<dbReference type="OrthoDB" id="9792858at2"/>
<evidence type="ECO:0000256" key="1">
    <source>
        <dbReference type="ARBA" id="ARBA00008898"/>
    </source>
</evidence>
<sequence length="387" mass="41807">MSEDIDPTLFREMLGNYPTGVAVVTATLDDGSPVGMVVGTFSSVSLDPPLIAFFPMSSSKSFARLRTAGAFCVNVLASDQEPLCRTLATSNDDKFDGVDWRPAPLGSPILGDAVSWIECTFDDISEAGDHFIVLGRVQEFEVQRSTLPLLFFQGGYGRFSLGSFVAAPSPDLIQAAQYAEVIRSQVEQLSSDFGVDCSVVARIGWDSVQVLSANHGPLASPAPLGHRQPLIPPFGAVFLADRAEAEIDDWLGRAPDRSPERRELNMALLEKVRERGYSLLAAQPEALEHHREVLREFELSGGLPRQDRVVRQATSELADLFTPEIVPGERYGLASIVVLIPTRHGQPPMALRMTGLPQSVPAERVEALIAGMKLVAATAAAITEGRA</sequence>
<organism evidence="4 5">
    <name type="scientific">Subtercola boreus</name>
    <dbReference type="NCBI Taxonomy" id="120213"/>
    <lineage>
        <taxon>Bacteria</taxon>
        <taxon>Bacillati</taxon>
        <taxon>Actinomycetota</taxon>
        <taxon>Actinomycetes</taxon>
        <taxon>Micrococcales</taxon>
        <taxon>Microbacteriaceae</taxon>
        <taxon>Subtercola</taxon>
    </lineage>
</organism>